<accession>A0A812B4J2</accession>
<keyword evidence="5" id="KW-0965">Cell junction</keyword>
<dbReference type="PANTHER" id="PTHR14399">
    <property type="entry name" value="P53-INDUCED PROTEIN RELATED"/>
    <property type="match status" value="1"/>
</dbReference>
<evidence type="ECO:0000256" key="4">
    <source>
        <dbReference type="ARBA" id="ARBA00022692"/>
    </source>
</evidence>
<proteinExistence type="inferred from homology"/>
<feature type="transmembrane region" description="Helical" evidence="8">
    <location>
        <begin position="17"/>
        <end position="40"/>
    </location>
</feature>
<dbReference type="InterPro" id="IPR004031">
    <property type="entry name" value="PMP22/EMP/MP20/Claudin"/>
</dbReference>
<evidence type="ECO:0008006" key="11">
    <source>
        <dbReference type="Google" id="ProtNLM"/>
    </source>
</evidence>
<dbReference type="PANTHER" id="PTHR14399:SF5">
    <property type="entry name" value="CELL JUNCTION PROTEIN VAB-9"/>
    <property type="match status" value="1"/>
</dbReference>
<keyword evidence="6 8" id="KW-1133">Transmembrane helix</keyword>
<comment type="subcellular location">
    <subcellularLocation>
        <location evidence="2">Cell junction</location>
    </subcellularLocation>
    <subcellularLocation>
        <location evidence="1">Membrane</location>
        <topology evidence="1">Multi-pass membrane protein</topology>
    </subcellularLocation>
</comment>
<name>A0A812B4J2_ACAPH</name>
<sequence>MSATLVQTTTVVRPFKWIAVIAGFIAIILLIVSIAGINWIEGQENDTILLQGLWKRCKTKADVEDCTQESVLKAYHKVTAALSIISLLICITVTLVATVTLISGWDAQKKRKLYFISGIGMVTALILELMGLVVFIPSAKAELPLDAAIDKWWYGWAFGVAWGSIILMLGSAVLLLIKQESQELSHEEKVYYTNETAA</sequence>
<comment type="similarity">
    <text evidence="3">Belongs to the TMEM47 family.</text>
</comment>
<evidence type="ECO:0000256" key="5">
    <source>
        <dbReference type="ARBA" id="ARBA00022949"/>
    </source>
</evidence>
<feature type="transmembrane region" description="Helical" evidence="8">
    <location>
        <begin position="80"/>
        <end position="102"/>
    </location>
</feature>
<dbReference type="Pfam" id="PF00822">
    <property type="entry name" value="PMP22_Claudin"/>
    <property type="match status" value="1"/>
</dbReference>
<dbReference type="GO" id="GO:0098609">
    <property type="term" value="P:cell-cell adhesion"/>
    <property type="evidence" value="ECO:0007669"/>
    <property type="project" value="TreeGrafter"/>
</dbReference>
<gene>
    <name evidence="9" type="ORF">SPHA_10902</name>
</gene>
<organism evidence="9 10">
    <name type="scientific">Acanthosepion pharaonis</name>
    <name type="common">Pharaoh cuttlefish</name>
    <name type="synonym">Sepia pharaonis</name>
    <dbReference type="NCBI Taxonomy" id="158019"/>
    <lineage>
        <taxon>Eukaryota</taxon>
        <taxon>Metazoa</taxon>
        <taxon>Spiralia</taxon>
        <taxon>Lophotrochozoa</taxon>
        <taxon>Mollusca</taxon>
        <taxon>Cephalopoda</taxon>
        <taxon>Coleoidea</taxon>
        <taxon>Decapodiformes</taxon>
        <taxon>Sepiida</taxon>
        <taxon>Sepiina</taxon>
        <taxon>Sepiidae</taxon>
        <taxon>Acanthosepion</taxon>
    </lineage>
</organism>
<dbReference type="InterPro" id="IPR015664">
    <property type="entry name" value="P53_induced"/>
</dbReference>
<dbReference type="GO" id="GO:0005911">
    <property type="term" value="C:cell-cell junction"/>
    <property type="evidence" value="ECO:0007669"/>
    <property type="project" value="TreeGrafter"/>
</dbReference>
<evidence type="ECO:0000256" key="8">
    <source>
        <dbReference type="SAM" id="Phobius"/>
    </source>
</evidence>
<comment type="caution">
    <text evidence="9">The sequence shown here is derived from an EMBL/GenBank/DDBJ whole genome shotgun (WGS) entry which is preliminary data.</text>
</comment>
<evidence type="ECO:0000256" key="2">
    <source>
        <dbReference type="ARBA" id="ARBA00004282"/>
    </source>
</evidence>
<feature type="transmembrane region" description="Helical" evidence="8">
    <location>
        <begin position="156"/>
        <end position="177"/>
    </location>
</feature>
<keyword evidence="7 8" id="KW-0472">Membrane</keyword>
<dbReference type="OrthoDB" id="8655982at2759"/>
<evidence type="ECO:0000256" key="3">
    <source>
        <dbReference type="ARBA" id="ARBA00008691"/>
    </source>
</evidence>
<protein>
    <recommendedName>
        <fullName evidence="11">Transmembrane protein 47</fullName>
    </recommendedName>
</protein>
<dbReference type="Gene3D" id="1.20.140.150">
    <property type="match status" value="1"/>
</dbReference>
<dbReference type="AlphaFoldDB" id="A0A812B4J2"/>
<evidence type="ECO:0000256" key="6">
    <source>
        <dbReference type="ARBA" id="ARBA00022989"/>
    </source>
</evidence>
<evidence type="ECO:0000313" key="9">
    <source>
        <dbReference type="EMBL" id="CAE1170041.1"/>
    </source>
</evidence>
<dbReference type="EMBL" id="CAHIKZ030000357">
    <property type="protein sequence ID" value="CAE1170041.1"/>
    <property type="molecule type" value="Genomic_DNA"/>
</dbReference>
<keyword evidence="10" id="KW-1185">Reference proteome</keyword>
<reference evidence="9" key="1">
    <citation type="submission" date="2021-01" db="EMBL/GenBank/DDBJ databases">
        <authorList>
            <person name="Li R."/>
            <person name="Bekaert M."/>
        </authorList>
    </citation>
    <scope>NUCLEOTIDE SEQUENCE</scope>
    <source>
        <strain evidence="9">Farmed</strain>
    </source>
</reference>
<dbReference type="Proteomes" id="UP000597762">
    <property type="component" value="Unassembled WGS sequence"/>
</dbReference>
<keyword evidence="4 8" id="KW-0812">Transmembrane</keyword>
<evidence type="ECO:0000256" key="1">
    <source>
        <dbReference type="ARBA" id="ARBA00004141"/>
    </source>
</evidence>
<dbReference type="GO" id="GO:0016020">
    <property type="term" value="C:membrane"/>
    <property type="evidence" value="ECO:0007669"/>
    <property type="project" value="UniProtKB-SubCell"/>
</dbReference>
<evidence type="ECO:0000256" key="7">
    <source>
        <dbReference type="ARBA" id="ARBA00023136"/>
    </source>
</evidence>
<feature type="transmembrane region" description="Helical" evidence="8">
    <location>
        <begin position="114"/>
        <end position="136"/>
    </location>
</feature>
<evidence type="ECO:0000313" key="10">
    <source>
        <dbReference type="Proteomes" id="UP000597762"/>
    </source>
</evidence>